<accession>A0A1I6WJZ8</accession>
<dbReference type="SUPFAM" id="SSF46785">
    <property type="entry name" value="Winged helix' DNA-binding domain"/>
    <property type="match status" value="1"/>
</dbReference>
<dbReference type="InterPro" id="IPR036390">
    <property type="entry name" value="WH_DNA-bd_sf"/>
</dbReference>
<evidence type="ECO:0000256" key="1">
    <source>
        <dbReference type="ARBA" id="ARBA00023125"/>
    </source>
</evidence>
<dbReference type="Gene3D" id="1.10.10.10">
    <property type="entry name" value="Winged helix-like DNA-binding domain superfamily/Winged helix DNA-binding domain"/>
    <property type="match status" value="1"/>
</dbReference>
<dbReference type="RefSeq" id="WP_092431231.1">
    <property type="nucleotide sequence ID" value="NZ_FNCL01000028.1"/>
</dbReference>
<dbReference type="PANTHER" id="PTHR33221">
    <property type="entry name" value="WINGED HELIX-TURN-HELIX TRANSCRIPTIONAL REGULATOR, RRF2 FAMILY"/>
    <property type="match status" value="1"/>
</dbReference>
<dbReference type="GO" id="GO:0003700">
    <property type="term" value="F:DNA-binding transcription factor activity"/>
    <property type="evidence" value="ECO:0007669"/>
    <property type="project" value="TreeGrafter"/>
</dbReference>
<dbReference type="InterPro" id="IPR036388">
    <property type="entry name" value="WH-like_DNA-bd_sf"/>
</dbReference>
<dbReference type="STRING" id="311180.SAMN04488050_12511"/>
<evidence type="ECO:0000313" key="2">
    <source>
        <dbReference type="EMBL" id="SFT26358.1"/>
    </source>
</evidence>
<dbReference type="NCBIfam" id="TIGR00738">
    <property type="entry name" value="rrf2_super"/>
    <property type="match status" value="1"/>
</dbReference>
<name>A0A1I6WJZ8_9RHOB</name>
<dbReference type="PANTHER" id="PTHR33221:SF4">
    <property type="entry name" value="HTH-TYPE TRANSCRIPTIONAL REPRESSOR NSRR"/>
    <property type="match status" value="1"/>
</dbReference>
<dbReference type="AlphaFoldDB" id="A0A1I6WJZ8"/>
<dbReference type="Pfam" id="PF02082">
    <property type="entry name" value="Rrf2"/>
    <property type="match status" value="1"/>
</dbReference>
<dbReference type="Proteomes" id="UP000199392">
    <property type="component" value="Unassembled WGS sequence"/>
</dbReference>
<dbReference type="GO" id="GO:0003677">
    <property type="term" value="F:DNA binding"/>
    <property type="evidence" value="ECO:0007669"/>
    <property type="project" value="UniProtKB-KW"/>
</dbReference>
<dbReference type="InterPro" id="IPR000944">
    <property type="entry name" value="Tscrpt_reg_Rrf2"/>
</dbReference>
<dbReference type="OrthoDB" id="9795923at2"/>
<dbReference type="PROSITE" id="PS51197">
    <property type="entry name" value="HTH_RRF2_2"/>
    <property type="match status" value="1"/>
</dbReference>
<dbReference type="EMBL" id="FOZW01000025">
    <property type="protein sequence ID" value="SFT26358.1"/>
    <property type="molecule type" value="Genomic_DNA"/>
</dbReference>
<reference evidence="3" key="1">
    <citation type="submission" date="2016-10" db="EMBL/GenBank/DDBJ databases">
        <authorList>
            <person name="Varghese N."/>
            <person name="Submissions S."/>
        </authorList>
    </citation>
    <scope>NUCLEOTIDE SEQUENCE [LARGE SCALE GENOMIC DNA]</scope>
    <source>
        <strain evidence="3">DSM 26894</strain>
    </source>
</reference>
<dbReference type="GO" id="GO:0005829">
    <property type="term" value="C:cytosol"/>
    <property type="evidence" value="ECO:0007669"/>
    <property type="project" value="TreeGrafter"/>
</dbReference>
<evidence type="ECO:0000313" key="3">
    <source>
        <dbReference type="Proteomes" id="UP000199392"/>
    </source>
</evidence>
<sequence length="143" mass="15423">MRLNDSTDIALRIMIHAASTGGQRITIDQIVAHYHLPRSTVMKVVNALTQGGFLSAQRGRSGGLTLARDAGDIPVSALVEHMETDFALAECMRPGNACTITRRCRLISPLEEARRAFLAALARYSVADIALEPAEFGLTATDT</sequence>
<protein>
    <submittedName>
        <fullName evidence="2">Transcriptional regulator, BadM/Rrf2 family</fullName>
    </submittedName>
</protein>
<gene>
    <name evidence="2" type="ORF">SAMN04488050_12511</name>
</gene>
<keyword evidence="1" id="KW-0238">DNA-binding</keyword>
<proteinExistence type="predicted"/>
<organism evidence="2 3">
    <name type="scientific">Alloyangia pacifica</name>
    <dbReference type="NCBI Taxonomy" id="311180"/>
    <lineage>
        <taxon>Bacteria</taxon>
        <taxon>Pseudomonadati</taxon>
        <taxon>Pseudomonadota</taxon>
        <taxon>Alphaproteobacteria</taxon>
        <taxon>Rhodobacterales</taxon>
        <taxon>Roseobacteraceae</taxon>
        <taxon>Alloyangia</taxon>
    </lineage>
</organism>
<keyword evidence="3" id="KW-1185">Reference proteome</keyword>